<gene>
    <name evidence="2" type="ORF">IPJ89_00515</name>
</gene>
<sequence>MTSSCAQLHKWIATFPVHGFPFNAQAIPMNGIYVLFEQGELAHGWNRIVRVGTHTGNNQLPSRLWQHFENENKDRSIFRKNIGRCFLNQAHDPYLEKWEWDLTTKKAKEKYTELIDAKKQDQLEKRISAYFQTNFRFVVFEVNDASKRLELESKLLSTIVQCEECHPSQQWLGNSSPIAKIKENGIWNVQGCNGQPLNENDWIFLNTIKE</sequence>
<protein>
    <recommendedName>
        <fullName evidence="1">GIY-YIG domain-containing protein</fullName>
    </recommendedName>
</protein>
<name>A0A7T9DJW8_9ARCH</name>
<reference evidence="2" key="1">
    <citation type="submission" date="2020-11" db="EMBL/GenBank/DDBJ databases">
        <title>Connecting structure to function with the recovery of over 1000 high-quality activated sludge metagenome-assembled genomes encoding full-length rRNA genes using long-read sequencing.</title>
        <authorList>
            <person name="Singleton C.M."/>
            <person name="Petriglieri F."/>
            <person name="Kristensen J.M."/>
            <person name="Kirkegaard R.H."/>
            <person name="Michaelsen T.Y."/>
            <person name="Andersen M.H."/>
            <person name="Karst S.M."/>
            <person name="Dueholm M.S."/>
            <person name="Nielsen P.H."/>
            <person name="Albertsen M."/>
        </authorList>
    </citation>
    <scope>NUCLEOTIDE SEQUENCE</scope>
    <source>
        <strain evidence="2">Fred_18-Q3-R57-64_BAT3C.431</strain>
    </source>
</reference>
<evidence type="ECO:0000259" key="1">
    <source>
        <dbReference type="Pfam" id="PF26468"/>
    </source>
</evidence>
<dbReference type="InterPro" id="IPR058782">
    <property type="entry name" value="GIY_YIG_3"/>
</dbReference>
<dbReference type="AlphaFoldDB" id="A0A7T9DJW8"/>
<dbReference type="EMBL" id="CP064981">
    <property type="protein sequence ID" value="QQR92714.1"/>
    <property type="molecule type" value="Genomic_DNA"/>
</dbReference>
<organism evidence="2">
    <name type="scientific">Candidatus Iainarchaeum sp</name>
    <dbReference type="NCBI Taxonomy" id="3101447"/>
    <lineage>
        <taxon>Archaea</taxon>
        <taxon>Candidatus Iainarchaeota</taxon>
        <taxon>Candidatus Iainarchaeia</taxon>
        <taxon>Candidatus Iainarchaeales</taxon>
        <taxon>Candidatus Iainarchaeaceae</taxon>
        <taxon>Candidatus Iainarchaeum</taxon>
    </lineage>
</organism>
<accession>A0A7T9DJW8</accession>
<feature type="domain" description="GIY-YIG" evidence="1">
    <location>
        <begin position="25"/>
        <end position="193"/>
    </location>
</feature>
<proteinExistence type="predicted"/>
<evidence type="ECO:0000313" key="2">
    <source>
        <dbReference type="EMBL" id="QQR92714.1"/>
    </source>
</evidence>
<dbReference type="Proteomes" id="UP000596004">
    <property type="component" value="Chromosome"/>
</dbReference>
<dbReference type="Pfam" id="PF26468">
    <property type="entry name" value="GIY_YIG_3"/>
    <property type="match status" value="1"/>
</dbReference>